<dbReference type="Proteomes" id="UP001139450">
    <property type="component" value="Unassembled WGS sequence"/>
</dbReference>
<dbReference type="AlphaFoldDB" id="A0A9X1X3S5"/>
<accession>A0A9X1X3S5</accession>
<evidence type="ECO:0000256" key="1">
    <source>
        <dbReference type="SAM" id="SignalP"/>
    </source>
</evidence>
<comment type="caution">
    <text evidence="2">The sequence shown here is derived from an EMBL/GenBank/DDBJ whole genome shotgun (WGS) entry which is preliminary data.</text>
</comment>
<reference evidence="2" key="1">
    <citation type="submission" date="2022-04" db="EMBL/GenBank/DDBJ databases">
        <title>Mucilaginibacter sp. RS28 isolated from freshwater.</title>
        <authorList>
            <person name="Ko S.-R."/>
        </authorList>
    </citation>
    <scope>NUCLEOTIDE SEQUENCE</scope>
    <source>
        <strain evidence="2">RS28</strain>
    </source>
</reference>
<feature type="signal peptide" evidence="1">
    <location>
        <begin position="1"/>
        <end position="21"/>
    </location>
</feature>
<keyword evidence="1" id="KW-0732">Signal</keyword>
<dbReference type="EMBL" id="JALJEJ010000005">
    <property type="protein sequence ID" value="MCJ8210428.1"/>
    <property type="molecule type" value="Genomic_DNA"/>
</dbReference>
<name>A0A9X1X3S5_9SPHI</name>
<feature type="chain" id="PRO_5040841732" evidence="1">
    <location>
        <begin position="22"/>
        <end position="175"/>
    </location>
</feature>
<keyword evidence="3" id="KW-1185">Reference proteome</keyword>
<protein>
    <submittedName>
        <fullName evidence="2">Uncharacterized protein</fullName>
    </submittedName>
</protein>
<evidence type="ECO:0000313" key="2">
    <source>
        <dbReference type="EMBL" id="MCJ8210428.1"/>
    </source>
</evidence>
<proteinExistence type="predicted"/>
<evidence type="ECO:0000313" key="3">
    <source>
        <dbReference type="Proteomes" id="UP001139450"/>
    </source>
</evidence>
<sequence>MKIKHLTCYILLQLVVSFAFAQRDYDLINGSNIYLNTGTKMVPVYSLKKANINKLLGKPLKIKKVDNEISESIVKEYVYPSASILFEDANFNSVDMRKTGWLFVFKTAKGFGKPIGIGSPITLLKDYFPNSWRTRHKDGMSVFLAAPEGEPVDVFISFSFKNGKISWILLTPNES</sequence>
<organism evidence="2 3">
    <name type="scientific">Mucilaginibacter straminoryzae</name>
    <dbReference type="NCBI Taxonomy" id="2932774"/>
    <lineage>
        <taxon>Bacteria</taxon>
        <taxon>Pseudomonadati</taxon>
        <taxon>Bacteroidota</taxon>
        <taxon>Sphingobacteriia</taxon>
        <taxon>Sphingobacteriales</taxon>
        <taxon>Sphingobacteriaceae</taxon>
        <taxon>Mucilaginibacter</taxon>
    </lineage>
</organism>
<dbReference type="RefSeq" id="WP_245130270.1">
    <property type="nucleotide sequence ID" value="NZ_JALJEJ010000005.1"/>
</dbReference>
<gene>
    <name evidence="2" type="ORF">MUY27_11980</name>
</gene>